<gene>
    <name evidence="1" type="ORF">S40285_10706</name>
</gene>
<reference evidence="1 2" key="1">
    <citation type="journal article" date="2014" name="BMC Genomics">
        <title>Comparative genome sequencing reveals chemotype-specific gene clusters in the toxigenic black mold Stachybotrys.</title>
        <authorList>
            <person name="Semeiks J."/>
            <person name="Borek D."/>
            <person name="Otwinowski Z."/>
            <person name="Grishin N.V."/>
        </authorList>
    </citation>
    <scope>NUCLEOTIDE SEQUENCE [LARGE SCALE GENOMIC DNA]</scope>
    <source>
        <strain evidence="1 2">IBT 40285</strain>
    </source>
</reference>
<proteinExistence type="predicted"/>
<protein>
    <submittedName>
        <fullName evidence="1">Uncharacterized protein</fullName>
    </submittedName>
</protein>
<sequence>MALLWRVESHHANVKVGDCTIHMLVEITKPGMNNERKNVCNYMLIDKGTISDDVGKYDNATASMTAKMRKLYTENKVTFDVIIITP</sequence>
<keyword evidence="2" id="KW-1185">Reference proteome</keyword>
<name>A0A084QV63_STAC4</name>
<dbReference type="InParanoid" id="A0A084QV63"/>
<dbReference type="AlphaFoldDB" id="A0A084QV63"/>
<dbReference type="HOGENOM" id="CLU_2499347_0_0_1"/>
<organism evidence="1 2">
    <name type="scientific">Stachybotrys chlorohalonatus (strain IBT 40285)</name>
    <dbReference type="NCBI Taxonomy" id="1283841"/>
    <lineage>
        <taxon>Eukaryota</taxon>
        <taxon>Fungi</taxon>
        <taxon>Dikarya</taxon>
        <taxon>Ascomycota</taxon>
        <taxon>Pezizomycotina</taxon>
        <taxon>Sordariomycetes</taxon>
        <taxon>Hypocreomycetidae</taxon>
        <taxon>Hypocreales</taxon>
        <taxon>Stachybotryaceae</taxon>
        <taxon>Stachybotrys</taxon>
    </lineage>
</organism>
<dbReference type="OrthoDB" id="5352492at2759"/>
<evidence type="ECO:0000313" key="1">
    <source>
        <dbReference type="EMBL" id="KFA67848.1"/>
    </source>
</evidence>
<dbReference type="EMBL" id="KL660090">
    <property type="protein sequence ID" value="KFA67848.1"/>
    <property type="molecule type" value="Genomic_DNA"/>
</dbReference>
<dbReference type="Proteomes" id="UP000028524">
    <property type="component" value="Unassembled WGS sequence"/>
</dbReference>
<evidence type="ECO:0000313" key="2">
    <source>
        <dbReference type="Proteomes" id="UP000028524"/>
    </source>
</evidence>
<accession>A0A084QV63</accession>